<evidence type="ECO:0000256" key="4">
    <source>
        <dbReference type="ARBA" id="ARBA00023136"/>
    </source>
</evidence>
<dbReference type="EMBL" id="DF820458">
    <property type="protein sequence ID" value="GAK52010.1"/>
    <property type="molecule type" value="Genomic_DNA"/>
</dbReference>
<evidence type="ECO:0000259" key="6">
    <source>
        <dbReference type="Pfam" id="PF00149"/>
    </source>
</evidence>
<evidence type="ECO:0000256" key="1">
    <source>
        <dbReference type="ARBA" id="ARBA00022475"/>
    </source>
</evidence>
<dbReference type="GO" id="GO:0009245">
    <property type="term" value="P:lipid A biosynthetic process"/>
    <property type="evidence" value="ECO:0007669"/>
    <property type="project" value="TreeGrafter"/>
</dbReference>
<keyword evidence="2" id="KW-0997">Cell inner membrane</keyword>
<organism evidence="7 8">
    <name type="scientific">Candidatus Moduliflexus flocculans</name>
    <dbReference type="NCBI Taxonomy" id="1499966"/>
    <lineage>
        <taxon>Bacteria</taxon>
        <taxon>Candidatus Moduliflexota</taxon>
        <taxon>Candidatus Moduliflexia</taxon>
        <taxon>Candidatus Moduliflexales</taxon>
        <taxon>Candidatus Moduliflexaceae</taxon>
    </lineage>
</organism>
<protein>
    <recommendedName>
        <fullName evidence="6">Calcineurin-like phosphoesterase domain-containing protein</fullName>
    </recommendedName>
</protein>
<evidence type="ECO:0000313" key="8">
    <source>
        <dbReference type="Proteomes" id="UP000030700"/>
    </source>
</evidence>
<feature type="domain" description="Calcineurin-like phosphoesterase" evidence="6">
    <location>
        <begin position="8"/>
        <end position="172"/>
    </location>
</feature>
<dbReference type="Pfam" id="PF00149">
    <property type="entry name" value="Metallophos"/>
    <property type="match status" value="1"/>
</dbReference>
<evidence type="ECO:0000256" key="2">
    <source>
        <dbReference type="ARBA" id="ARBA00022519"/>
    </source>
</evidence>
<keyword evidence="3" id="KW-0479">Metal-binding</keyword>
<keyword evidence="4" id="KW-0472">Membrane</keyword>
<dbReference type="GO" id="GO:0046872">
    <property type="term" value="F:metal ion binding"/>
    <property type="evidence" value="ECO:0007669"/>
    <property type="project" value="UniProtKB-KW"/>
</dbReference>
<gene>
    <name evidence="7" type="ORF">U14_03256</name>
</gene>
<dbReference type="GO" id="GO:0008758">
    <property type="term" value="F:UDP-2,3-diacylglucosamine hydrolase activity"/>
    <property type="evidence" value="ECO:0007669"/>
    <property type="project" value="TreeGrafter"/>
</dbReference>
<dbReference type="InterPro" id="IPR004843">
    <property type="entry name" value="Calcineurin-like_PHP"/>
</dbReference>
<dbReference type="PANTHER" id="PTHR34990:SF2">
    <property type="entry name" value="BLL8164 PROTEIN"/>
    <property type="match status" value="1"/>
</dbReference>
<evidence type="ECO:0000256" key="5">
    <source>
        <dbReference type="ARBA" id="ARBA00023211"/>
    </source>
</evidence>
<accession>A0A081BNP4</accession>
<dbReference type="HOGENOM" id="CLU_623571_0_0_0"/>
<dbReference type="Proteomes" id="UP000030700">
    <property type="component" value="Unassembled WGS sequence"/>
</dbReference>
<sequence>MSVKPRFIISDLHLGEGQQNRLEDFDQQAAEYFVKFVDGVSKLGGVRLIINGDFIDFPQIILGTMSTPPQKFLGTTEPESVLRLQKAMAGHPDEFEALKNFLAEKGNELLVIPGNHDVDLAWNRVLGILMKRIGATPKNFKFGMVYKEEGVFVTHGHQYSDDNQIDVPINVTFNRLNSCWGTYFVEQFFNLVEERYPMLDNARPMWKTAISAMLYEDVLVTAKFAAELLIFLKNFRIPLKEYVQSSLFGFKPKTRALRQMDMDAFTDGIKLNALRERLQELRGTPSFRREFDATLQHFSETQWEHIFSRQSGVEYELLDLMQNTESRPRSRGLISDTDNYQQAAKLIARHHPGTRYVVMGHTHTPVASKTFDIDGSTESFTYINTGTWTKTHDIPTWQLPKLQTLLDDSTYHQECGVVRCLGEDNSLDVTYFEHWEDAARMP</sequence>
<dbReference type="Gene3D" id="3.60.21.10">
    <property type="match status" value="1"/>
</dbReference>
<dbReference type="PANTHER" id="PTHR34990">
    <property type="entry name" value="UDP-2,3-DIACYLGLUCOSAMINE HYDROLASE-RELATED"/>
    <property type="match status" value="1"/>
</dbReference>
<proteinExistence type="predicted"/>
<dbReference type="SUPFAM" id="SSF56300">
    <property type="entry name" value="Metallo-dependent phosphatases"/>
    <property type="match status" value="1"/>
</dbReference>
<evidence type="ECO:0000256" key="3">
    <source>
        <dbReference type="ARBA" id="ARBA00022723"/>
    </source>
</evidence>
<name>A0A081BNP4_9BACT</name>
<dbReference type="InterPro" id="IPR043461">
    <property type="entry name" value="LpxH-like"/>
</dbReference>
<dbReference type="AlphaFoldDB" id="A0A081BNP4"/>
<dbReference type="STRING" id="1499966.U14_03256"/>
<dbReference type="GO" id="GO:0016020">
    <property type="term" value="C:membrane"/>
    <property type="evidence" value="ECO:0007669"/>
    <property type="project" value="GOC"/>
</dbReference>
<reference evidence="7 8" key="1">
    <citation type="journal article" date="2015" name="PeerJ">
        <title>First genomic representation of candidate bacterial phylum KSB3 points to enhanced environmental sensing as a trigger of wastewater bulking.</title>
        <authorList>
            <person name="Sekiguchi Y."/>
            <person name="Ohashi A."/>
            <person name="Parks D.H."/>
            <person name="Yamauchi T."/>
            <person name="Tyson G.W."/>
            <person name="Hugenholtz P."/>
        </authorList>
    </citation>
    <scope>NUCLEOTIDE SEQUENCE [LARGE SCALE GENOMIC DNA]</scope>
</reference>
<dbReference type="InterPro" id="IPR029052">
    <property type="entry name" value="Metallo-depent_PP-like"/>
</dbReference>
<keyword evidence="5" id="KW-0464">Manganese</keyword>
<keyword evidence="1" id="KW-1003">Cell membrane</keyword>
<evidence type="ECO:0000313" key="7">
    <source>
        <dbReference type="EMBL" id="GAK52010.1"/>
    </source>
</evidence>
<keyword evidence="8" id="KW-1185">Reference proteome</keyword>